<organism evidence="1">
    <name type="scientific">Arion vulgaris</name>
    <dbReference type="NCBI Taxonomy" id="1028688"/>
    <lineage>
        <taxon>Eukaryota</taxon>
        <taxon>Metazoa</taxon>
        <taxon>Spiralia</taxon>
        <taxon>Lophotrochozoa</taxon>
        <taxon>Mollusca</taxon>
        <taxon>Gastropoda</taxon>
        <taxon>Heterobranchia</taxon>
        <taxon>Euthyneura</taxon>
        <taxon>Panpulmonata</taxon>
        <taxon>Eupulmonata</taxon>
        <taxon>Stylommatophora</taxon>
        <taxon>Helicina</taxon>
        <taxon>Arionoidea</taxon>
        <taxon>Arionidae</taxon>
        <taxon>Arion</taxon>
    </lineage>
</organism>
<proteinExistence type="predicted"/>
<sequence length="51" mass="5825">MHLQSKCTNHLANAALNNYITGITTHKHHEYKHVFEDRKGLLVGLLICLRA</sequence>
<name>A0A0B7AKN5_9EUPU</name>
<gene>
    <name evidence="1" type="primary">ORF120957</name>
</gene>
<protein>
    <submittedName>
        <fullName evidence="1">Uncharacterized protein</fullName>
    </submittedName>
</protein>
<accession>A0A0B7AKN5</accession>
<dbReference type="AlphaFoldDB" id="A0A0B7AKN5"/>
<evidence type="ECO:0000313" key="1">
    <source>
        <dbReference type="EMBL" id="CEK80440.1"/>
    </source>
</evidence>
<dbReference type="EMBL" id="HACG01033575">
    <property type="protein sequence ID" value="CEK80440.1"/>
    <property type="molecule type" value="Transcribed_RNA"/>
</dbReference>
<reference evidence="1" key="1">
    <citation type="submission" date="2014-12" db="EMBL/GenBank/DDBJ databases">
        <title>Insight into the proteome of Arion vulgaris.</title>
        <authorList>
            <person name="Aradska J."/>
            <person name="Bulat T."/>
            <person name="Smidak R."/>
            <person name="Sarate P."/>
            <person name="Gangsoo J."/>
            <person name="Sialana F."/>
            <person name="Bilban M."/>
            <person name="Lubec G."/>
        </authorList>
    </citation>
    <scope>NUCLEOTIDE SEQUENCE</scope>
    <source>
        <tissue evidence="1">Skin</tissue>
    </source>
</reference>